<dbReference type="Pfam" id="PF00501">
    <property type="entry name" value="AMP-binding"/>
    <property type="match status" value="1"/>
</dbReference>
<protein>
    <submittedName>
        <fullName evidence="4">Long-chain acyl-CoA synthetase</fullName>
    </submittedName>
</protein>
<dbReference type="AlphaFoldDB" id="A0A1H5H7V2"/>
<gene>
    <name evidence="4" type="ORF">SAMN04490220_7101</name>
</gene>
<dbReference type="PROSITE" id="PS00455">
    <property type="entry name" value="AMP_BINDING"/>
    <property type="match status" value="1"/>
</dbReference>
<feature type="region of interest" description="Disordered" evidence="1">
    <location>
        <begin position="515"/>
        <end position="539"/>
    </location>
</feature>
<evidence type="ECO:0000259" key="2">
    <source>
        <dbReference type="Pfam" id="PF00501"/>
    </source>
</evidence>
<dbReference type="InterPro" id="IPR042099">
    <property type="entry name" value="ANL_N_sf"/>
</dbReference>
<dbReference type="RefSeq" id="WP_073359361.1">
    <property type="nucleotide sequence ID" value="NZ_FNTL01000004.1"/>
</dbReference>
<feature type="domain" description="AMP-binding enzyme C-terminal" evidence="3">
    <location>
        <begin position="434"/>
        <end position="511"/>
    </location>
</feature>
<organism evidence="4 5">
    <name type="scientific">Rhodococcus jostii</name>
    <dbReference type="NCBI Taxonomy" id="132919"/>
    <lineage>
        <taxon>Bacteria</taxon>
        <taxon>Bacillati</taxon>
        <taxon>Actinomycetota</taxon>
        <taxon>Actinomycetes</taxon>
        <taxon>Mycobacteriales</taxon>
        <taxon>Nocardiaceae</taxon>
        <taxon>Rhodococcus</taxon>
    </lineage>
</organism>
<dbReference type="EMBL" id="FNTL01000004">
    <property type="protein sequence ID" value="SEE23990.1"/>
    <property type="molecule type" value="Genomic_DNA"/>
</dbReference>
<evidence type="ECO:0000313" key="4">
    <source>
        <dbReference type="EMBL" id="SEE23990.1"/>
    </source>
</evidence>
<reference evidence="5" key="1">
    <citation type="submission" date="2016-10" db="EMBL/GenBank/DDBJ databases">
        <authorList>
            <person name="Varghese N."/>
        </authorList>
    </citation>
    <scope>NUCLEOTIDE SEQUENCE [LARGE SCALE GENOMIC DNA]</scope>
    <source>
        <strain evidence="5">DSM 44719</strain>
    </source>
</reference>
<sequence>MNTTQSQDELSAARVDGALGFWEIARAQPYRIAVVDPAGAQTTFGDLLGRADAIACELLDLGFQPGESVAVLMRNEPLFVAVQLATSQIGLYLTAINWHLSVDEVTYIVRDSDARALFTGSEADLAGTATAAADAAGLAAHCRFASSAVPGFRDASSLPERDVDPAARQHGMSMLYTSGTTGRPKGVRKENPKTTPEAAVAESIPGRERRHGIKPGPGVHAVVAPLYHAAPNGFAISALHMGRPLILFDKWNPEEFLEVVEKYRVTDTHMVPTMFHRLLALPAEVRTRYDVTSLEAVVHAAAPCPVHEKWAMLEWWGPILFEYYSATEGGGTSVTAQEWVEHPGTVGRVWPGAELKILDADGRELPAGEIGGIYIRNSTSFEYYKDPTKTAEAREGDFFTAGDVGYFDEDGWLYLSDRRSDLIISGGVNIYPAEVEAVLLTHPAVMDAGVIGVPDREWGATVHAVVEPAAGCDASDALASELLEHCKSTLARFKCPRTLEFRVLPRTPTGKLSRAELRASIVGDSTRPPNQSSSGDSSR</sequence>
<dbReference type="InterPro" id="IPR025110">
    <property type="entry name" value="AMP-bd_C"/>
</dbReference>
<dbReference type="SUPFAM" id="SSF56801">
    <property type="entry name" value="Acetyl-CoA synthetase-like"/>
    <property type="match status" value="1"/>
</dbReference>
<dbReference type="GO" id="GO:0016878">
    <property type="term" value="F:acid-thiol ligase activity"/>
    <property type="evidence" value="ECO:0007669"/>
    <property type="project" value="UniProtKB-ARBA"/>
</dbReference>
<feature type="compositionally biased region" description="Polar residues" evidence="1">
    <location>
        <begin position="527"/>
        <end position="539"/>
    </location>
</feature>
<dbReference type="InterPro" id="IPR000873">
    <property type="entry name" value="AMP-dep_synth/lig_dom"/>
</dbReference>
<dbReference type="InterPro" id="IPR050237">
    <property type="entry name" value="ATP-dep_AMP-bd_enzyme"/>
</dbReference>
<proteinExistence type="predicted"/>
<dbReference type="Pfam" id="PF13193">
    <property type="entry name" value="AMP-binding_C"/>
    <property type="match status" value="1"/>
</dbReference>
<dbReference type="InterPro" id="IPR045851">
    <property type="entry name" value="AMP-bd_C_sf"/>
</dbReference>
<name>A0A1H5H7V2_RHOJO</name>
<evidence type="ECO:0000256" key="1">
    <source>
        <dbReference type="SAM" id="MobiDB-lite"/>
    </source>
</evidence>
<dbReference type="PANTHER" id="PTHR43767">
    <property type="entry name" value="LONG-CHAIN-FATTY-ACID--COA LIGASE"/>
    <property type="match status" value="1"/>
</dbReference>
<evidence type="ECO:0000313" key="5">
    <source>
        <dbReference type="Proteomes" id="UP000183407"/>
    </source>
</evidence>
<evidence type="ECO:0000259" key="3">
    <source>
        <dbReference type="Pfam" id="PF13193"/>
    </source>
</evidence>
<dbReference type="Proteomes" id="UP000183407">
    <property type="component" value="Unassembled WGS sequence"/>
</dbReference>
<accession>A0A1H5H7V2</accession>
<dbReference type="Gene3D" id="3.30.300.30">
    <property type="match status" value="1"/>
</dbReference>
<feature type="region of interest" description="Disordered" evidence="1">
    <location>
        <begin position="175"/>
        <end position="200"/>
    </location>
</feature>
<dbReference type="InterPro" id="IPR020845">
    <property type="entry name" value="AMP-binding_CS"/>
</dbReference>
<dbReference type="PANTHER" id="PTHR43767:SF1">
    <property type="entry name" value="NONRIBOSOMAL PEPTIDE SYNTHASE PES1 (EUROFUNG)-RELATED"/>
    <property type="match status" value="1"/>
</dbReference>
<dbReference type="Gene3D" id="3.40.50.12780">
    <property type="entry name" value="N-terminal domain of ligase-like"/>
    <property type="match status" value="1"/>
</dbReference>
<feature type="domain" description="AMP-dependent synthetase/ligase" evidence="2">
    <location>
        <begin position="21"/>
        <end position="384"/>
    </location>
</feature>